<evidence type="ECO:0000313" key="4">
    <source>
        <dbReference type="EMBL" id="KAK5087612.1"/>
    </source>
</evidence>
<dbReference type="PANTHER" id="PTHR10963">
    <property type="entry name" value="GLYCOSYL HYDROLASE-RELATED"/>
    <property type="match status" value="1"/>
</dbReference>
<keyword evidence="5" id="KW-1185">Reference proteome</keyword>
<organism evidence="4 5">
    <name type="scientific">Lithohypha guttulata</name>
    <dbReference type="NCBI Taxonomy" id="1690604"/>
    <lineage>
        <taxon>Eukaryota</taxon>
        <taxon>Fungi</taxon>
        <taxon>Dikarya</taxon>
        <taxon>Ascomycota</taxon>
        <taxon>Pezizomycotina</taxon>
        <taxon>Eurotiomycetes</taxon>
        <taxon>Chaetothyriomycetidae</taxon>
        <taxon>Chaetothyriales</taxon>
        <taxon>Trichomeriaceae</taxon>
        <taxon>Lithohypha</taxon>
    </lineage>
</organism>
<sequence>MHYSSFTFSLLASTSILLETAQSAYVLADDYSGEAFFQSFEFFTDKDPTNGHVKYETLEQANATSLAGFMDGGNATKAVYMGVDTTSEAPDGRGSVRVSSAKSYQHALVVADIVHMPSVCGTWPAFWMVGDDWPNDGEIDIIEGVNDQPSNQMTLHTNSGPRITKATKKDLFTGELVTADCDVNAPNQSKNAGCAIADTTNLTFGNTFNTNGGGVYATEWTDSAIKIWFFPRGKFPTDIASASPSPSENWGPPTSVFSGDFNMDDHFKNLKIVFDTTFCGDWAGNTWNTSQCASLAPTCEEYVSNNPAAFAEAYWAVNTLQVFQDDGVGAGAGTVGNETATATATTPPSPGTSVNVPHGKFIQNAALARPSFGGEGEGKGTTKGKWVQSPGGREPRQRGGGAVLPSRA</sequence>
<feature type="region of interest" description="Disordered" evidence="1">
    <location>
        <begin position="367"/>
        <end position="408"/>
    </location>
</feature>
<dbReference type="PROSITE" id="PS51762">
    <property type="entry name" value="GH16_2"/>
    <property type="match status" value="1"/>
</dbReference>
<dbReference type="CDD" id="cd02181">
    <property type="entry name" value="GH16_fungal_Lam16A_glucanase"/>
    <property type="match status" value="1"/>
</dbReference>
<evidence type="ECO:0000256" key="2">
    <source>
        <dbReference type="SAM" id="SignalP"/>
    </source>
</evidence>
<dbReference type="SUPFAM" id="SSF49899">
    <property type="entry name" value="Concanavalin A-like lectins/glucanases"/>
    <property type="match status" value="1"/>
</dbReference>
<evidence type="ECO:0000256" key="1">
    <source>
        <dbReference type="SAM" id="MobiDB-lite"/>
    </source>
</evidence>
<feature type="signal peptide" evidence="2">
    <location>
        <begin position="1"/>
        <end position="23"/>
    </location>
</feature>
<dbReference type="InterPro" id="IPR050546">
    <property type="entry name" value="Glycosyl_Hydrlase_16"/>
</dbReference>
<keyword evidence="2" id="KW-0732">Signal</keyword>
<evidence type="ECO:0000313" key="5">
    <source>
        <dbReference type="Proteomes" id="UP001345013"/>
    </source>
</evidence>
<reference evidence="4 5" key="1">
    <citation type="submission" date="2023-08" db="EMBL/GenBank/DDBJ databases">
        <title>Black Yeasts Isolated from many extreme environments.</title>
        <authorList>
            <person name="Coleine C."/>
            <person name="Stajich J.E."/>
            <person name="Selbmann L."/>
        </authorList>
    </citation>
    <scope>NUCLEOTIDE SEQUENCE [LARGE SCALE GENOMIC DNA]</scope>
    <source>
        <strain evidence="4 5">CCFEE 5885</strain>
    </source>
</reference>
<feature type="chain" id="PRO_5046657228" description="GH16 domain-containing protein" evidence="2">
    <location>
        <begin position="24"/>
        <end position="408"/>
    </location>
</feature>
<dbReference type="Proteomes" id="UP001345013">
    <property type="component" value="Unassembled WGS sequence"/>
</dbReference>
<dbReference type="InterPro" id="IPR013320">
    <property type="entry name" value="ConA-like_dom_sf"/>
</dbReference>
<gene>
    <name evidence="4" type="ORF">LTR24_006572</name>
</gene>
<proteinExistence type="predicted"/>
<dbReference type="Gene3D" id="2.60.120.200">
    <property type="match status" value="1"/>
</dbReference>
<comment type="caution">
    <text evidence="4">The sequence shown here is derived from an EMBL/GenBank/DDBJ whole genome shotgun (WGS) entry which is preliminary data.</text>
</comment>
<evidence type="ECO:0000259" key="3">
    <source>
        <dbReference type="PROSITE" id="PS51762"/>
    </source>
</evidence>
<dbReference type="InterPro" id="IPR000757">
    <property type="entry name" value="Beta-glucanase-like"/>
</dbReference>
<name>A0ABR0K5M1_9EURO</name>
<accession>A0ABR0K5M1</accession>
<feature type="domain" description="GH16" evidence="3">
    <location>
        <begin position="29"/>
        <end position="291"/>
    </location>
</feature>
<dbReference type="EMBL" id="JAVRRG010000086">
    <property type="protein sequence ID" value="KAK5087612.1"/>
    <property type="molecule type" value="Genomic_DNA"/>
</dbReference>
<dbReference type="PANTHER" id="PTHR10963:SF24">
    <property type="entry name" value="GLYCOSIDASE C21B10.07-RELATED"/>
    <property type="match status" value="1"/>
</dbReference>
<protein>
    <recommendedName>
        <fullName evidence="3">GH16 domain-containing protein</fullName>
    </recommendedName>
</protein>
<dbReference type="Pfam" id="PF26113">
    <property type="entry name" value="GH16_XgeA"/>
    <property type="match status" value="1"/>
</dbReference>